<gene>
    <name evidence="2" type="ORF">Pc21g10270</name>
    <name evidence="2" type="ORF">PCH_Pc21g10270</name>
</gene>
<dbReference type="EMBL" id="AM920436">
    <property type="protein sequence ID" value="CAP95924.1"/>
    <property type="molecule type" value="Genomic_DNA"/>
</dbReference>
<organism evidence="2 3">
    <name type="scientific">Penicillium rubens (strain ATCC 28089 / DSM 1075 / NRRL 1951 / Wisconsin 54-1255)</name>
    <name type="common">Penicillium chrysogenum</name>
    <dbReference type="NCBI Taxonomy" id="500485"/>
    <lineage>
        <taxon>Eukaryota</taxon>
        <taxon>Fungi</taxon>
        <taxon>Dikarya</taxon>
        <taxon>Ascomycota</taxon>
        <taxon>Pezizomycotina</taxon>
        <taxon>Eurotiomycetes</taxon>
        <taxon>Eurotiomycetidae</taxon>
        <taxon>Eurotiales</taxon>
        <taxon>Aspergillaceae</taxon>
        <taxon>Penicillium</taxon>
        <taxon>Penicillium chrysogenum species complex</taxon>
    </lineage>
</organism>
<name>B6HIH4_PENRW</name>
<sequence>MAHQWESSTLVGKHVLPVSMLFDKTSKASCISSMMRPDVQTHRAIDMDCHTVLSTWGDKDISSSFEPENHPKSVYQDWTGVTLGNTPLGTGHLLSHTQDQSLNFSDPNKESMHLDLPSTINPVQEPENPKPRGSTGPRVAQVVSRTSIEPPDLFDVLTLSVFSLLRLYGVRQYSILGLGVLSR</sequence>
<dbReference type="HOGENOM" id="CLU_1475625_0_0_1"/>
<dbReference type="AlphaFoldDB" id="B6HIH4"/>
<feature type="region of interest" description="Disordered" evidence="1">
    <location>
        <begin position="106"/>
        <end position="138"/>
    </location>
</feature>
<evidence type="ECO:0000313" key="3">
    <source>
        <dbReference type="Proteomes" id="UP000000724"/>
    </source>
</evidence>
<evidence type="ECO:0000256" key="1">
    <source>
        <dbReference type="SAM" id="MobiDB-lite"/>
    </source>
</evidence>
<dbReference type="VEuPathDB" id="FungiDB:PCH_Pc21g10270"/>
<keyword evidence="3" id="KW-1185">Reference proteome</keyword>
<evidence type="ECO:0000313" key="2">
    <source>
        <dbReference type="EMBL" id="CAP95924.1"/>
    </source>
</evidence>
<protein>
    <submittedName>
        <fullName evidence="2">Uncharacterized protein</fullName>
    </submittedName>
</protein>
<accession>B6HIH4</accession>
<dbReference type="Proteomes" id="UP000000724">
    <property type="component" value="Contig Pc00c21"/>
</dbReference>
<dbReference type="OMA" id="HQWESST"/>
<proteinExistence type="predicted"/>
<reference evidence="2 3" key="1">
    <citation type="journal article" date="2008" name="Nat. Biotechnol.">
        <title>Genome sequencing and analysis of the filamentous fungus Penicillium chrysogenum.</title>
        <authorList>
            <person name="van den Berg M.A."/>
            <person name="Albang R."/>
            <person name="Albermann K."/>
            <person name="Badger J.H."/>
            <person name="Daran J.-M."/>
            <person name="Driessen A.J.M."/>
            <person name="Garcia-Estrada C."/>
            <person name="Fedorova N.D."/>
            <person name="Harris D.M."/>
            <person name="Heijne W.H.M."/>
            <person name="Joardar V.S."/>
            <person name="Kiel J.A.K.W."/>
            <person name="Kovalchuk A."/>
            <person name="Martin J.F."/>
            <person name="Nierman W.C."/>
            <person name="Nijland J.G."/>
            <person name="Pronk J.T."/>
            <person name="Roubos J.A."/>
            <person name="van der Klei I.J."/>
            <person name="van Peij N.N.M.E."/>
            <person name="Veenhuis M."/>
            <person name="von Doehren H."/>
            <person name="Wagner C."/>
            <person name="Wortman J.R."/>
            <person name="Bovenberg R.A.L."/>
        </authorList>
    </citation>
    <scope>NUCLEOTIDE SEQUENCE [LARGE SCALE GENOMIC DNA]</scope>
    <source>
        <strain evidence="3">ATCC 28089 / DSM 1075 / NRRL 1951 / Wisconsin 54-1255</strain>
    </source>
</reference>